<gene>
    <name evidence="2" type="ORF">D7223_17150</name>
</gene>
<reference evidence="2 3" key="1">
    <citation type="journal article" date="2004" name="Syst. Appl. Microbiol.">
        <title>Cryptoendolithic actinomycetes from antarctic sandstone rock samples: Micromonospora endolithica sp. nov. and two isolates related to Micromonospora coerulea Jensen 1932.</title>
        <authorList>
            <person name="Hirsch P."/>
            <person name="Mevs U."/>
            <person name="Kroppenstedt R.M."/>
            <person name="Schumann P."/>
            <person name="Stackebrandt E."/>
        </authorList>
    </citation>
    <scope>NUCLEOTIDE SEQUENCE [LARGE SCALE GENOMIC DNA]</scope>
    <source>
        <strain evidence="2 3">JCM 12677</strain>
    </source>
</reference>
<dbReference type="InterPro" id="IPR009081">
    <property type="entry name" value="PP-bd_ACP"/>
</dbReference>
<evidence type="ECO:0000259" key="1">
    <source>
        <dbReference type="PROSITE" id="PS50075"/>
    </source>
</evidence>
<comment type="caution">
    <text evidence="2">The sequence shown here is derived from an EMBL/GenBank/DDBJ whole genome shotgun (WGS) entry which is preliminary data.</text>
</comment>
<dbReference type="Proteomes" id="UP000281726">
    <property type="component" value="Unassembled WGS sequence"/>
</dbReference>
<proteinExistence type="predicted"/>
<evidence type="ECO:0000313" key="3">
    <source>
        <dbReference type="Proteomes" id="UP000281726"/>
    </source>
</evidence>
<dbReference type="OrthoDB" id="677810at2"/>
<evidence type="ECO:0000313" key="2">
    <source>
        <dbReference type="EMBL" id="RKN45344.1"/>
    </source>
</evidence>
<dbReference type="PROSITE" id="PS50075">
    <property type="entry name" value="CARRIER"/>
    <property type="match status" value="1"/>
</dbReference>
<dbReference type="RefSeq" id="WP_120729408.1">
    <property type="nucleotide sequence ID" value="NZ_RBAK01000006.1"/>
</dbReference>
<keyword evidence="3" id="KW-1185">Reference proteome</keyword>
<dbReference type="EMBL" id="RBAK01000006">
    <property type="protein sequence ID" value="RKN45344.1"/>
    <property type="molecule type" value="Genomic_DNA"/>
</dbReference>
<dbReference type="Gene3D" id="1.10.1200.10">
    <property type="entry name" value="ACP-like"/>
    <property type="match status" value="1"/>
</dbReference>
<protein>
    <submittedName>
        <fullName evidence="2">Acyl carrier protein</fullName>
    </submittedName>
</protein>
<name>A0A3A9ZBS6_9ACTN</name>
<dbReference type="InterPro" id="IPR036736">
    <property type="entry name" value="ACP-like_sf"/>
</dbReference>
<feature type="domain" description="Carrier" evidence="1">
    <location>
        <begin position="9"/>
        <end position="87"/>
    </location>
</feature>
<dbReference type="SUPFAM" id="SSF47336">
    <property type="entry name" value="ACP-like"/>
    <property type="match status" value="1"/>
</dbReference>
<organism evidence="2 3">
    <name type="scientific">Micromonospora endolithica</name>
    <dbReference type="NCBI Taxonomy" id="230091"/>
    <lineage>
        <taxon>Bacteria</taxon>
        <taxon>Bacillati</taxon>
        <taxon>Actinomycetota</taxon>
        <taxon>Actinomycetes</taxon>
        <taxon>Micromonosporales</taxon>
        <taxon>Micromonosporaceae</taxon>
        <taxon>Micromonospora</taxon>
    </lineage>
</organism>
<accession>A0A3A9ZBS6</accession>
<dbReference type="Pfam" id="PF00550">
    <property type="entry name" value="PP-binding"/>
    <property type="match status" value="1"/>
</dbReference>
<sequence length="93" mass="9721">MSDSIPAGAARPADVAATVRAFLAEAVGDAPEPDEDMFARGTVTSLFALQLIAFVENTFGIEVEPEDLDFANFRTVNAVTAFVGGKRAATSRG</sequence>
<dbReference type="AlphaFoldDB" id="A0A3A9ZBS6"/>